<dbReference type="RefSeq" id="WP_129483014.1">
    <property type="nucleotide sequence ID" value="NZ_CP099397.1"/>
</dbReference>
<name>A0ABY5A6F1_9GAMM</name>
<dbReference type="Gene3D" id="3.40.50.2300">
    <property type="match status" value="2"/>
</dbReference>
<dbReference type="GeneID" id="300083536"/>
<feature type="signal peptide" evidence="1">
    <location>
        <begin position="1"/>
        <end position="24"/>
    </location>
</feature>
<reference evidence="2" key="1">
    <citation type="submission" date="2022-06" db="EMBL/GenBank/DDBJ databases">
        <title>Complete genome of Pseudomonas hydrolytica DSWY01T.</title>
        <authorList>
            <person name="Jung J."/>
            <person name="Jeon C.O."/>
        </authorList>
    </citation>
    <scope>NUCLEOTIDE SEQUENCE</scope>
    <source>
        <strain evidence="2">DSWY01</strain>
    </source>
</reference>
<evidence type="ECO:0000256" key="1">
    <source>
        <dbReference type="SAM" id="SignalP"/>
    </source>
</evidence>
<evidence type="ECO:0000313" key="2">
    <source>
        <dbReference type="EMBL" id="USR39152.1"/>
    </source>
</evidence>
<keyword evidence="1" id="KW-0732">Signal</keyword>
<keyword evidence="3" id="KW-1185">Reference proteome</keyword>
<dbReference type="SUPFAM" id="SSF53822">
    <property type="entry name" value="Periplasmic binding protein-like I"/>
    <property type="match status" value="1"/>
</dbReference>
<organism evidence="2 3">
    <name type="scientific">Ectopseudomonas hydrolytica</name>
    <dbReference type="NCBI Taxonomy" id="2493633"/>
    <lineage>
        <taxon>Bacteria</taxon>
        <taxon>Pseudomonadati</taxon>
        <taxon>Pseudomonadota</taxon>
        <taxon>Gammaproteobacteria</taxon>
        <taxon>Pseudomonadales</taxon>
        <taxon>Pseudomonadaceae</taxon>
        <taxon>Ectopseudomonas</taxon>
    </lineage>
</organism>
<dbReference type="InterPro" id="IPR028082">
    <property type="entry name" value="Peripla_BP_I"/>
</dbReference>
<dbReference type="Proteomes" id="UP001054897">
    <property type="component" value="Chromosome"/>
</dbReference>
<sequence length="344" mass="37118">MKTGKLRLLTMAVLVGLLVTVAHSQWVGPPDGPPAQSDKRVIFLASDFRNGGVVGVYRSFERAAKLLGWQVRALDGRGDADELRRITDLALEAAPDGVVLGGFGLAALGTPPALLQQRDIPVVGWHAGGQPGPTEWLFSNVTTDPLVVADMAADMVIGDEPIGVVIFNDSQFAIATTKAMRMAERVDACPHCKVLSIEDLAISRASAELDARVEQLQRRFGAAWTHTLAINDVYFDHMHLPLARLGRKDILLVSAGDGSSKALGRIHSGLSQQIATVAEPLGAHGWQLVDELNRAFAGQPPSGFVGQPLLITAQVLRESENISIELDTSHEEAYLRLWRPRVGR</sequence>
<dbReference type="EMBL" id="CP099397">
    <property type="protein sequence ID" value="USR39152.1"/>
    <property type="molecule type" value="Genomic_DNA"/>
</dbReference>
<gene>
    <name evidence="2" type="ORF">L1F06_021175</name>
</gene>
<accession>A0ABY5A6F1</accession>
<feature type="chain" id="PRO_5046879665" evidence="1">
    <location>
        <begin position="25"/>
        <end position="344"/>
    </location>
</feature>
<evidence type="ECO:0000313" key="3">
    <source>
        <dbReference type="Proteomes" id="UP001054897"/>
    </source>
</evidence>
<protein>
    <submittedName>
        <fullName evidence="2">Substrate-binding domain-containing protein</fullName>
    </submittedName>
</protein>
<proteinExistence type="predicted"/>